<dbReference type="InterPro" id="IPR036322">
    <property type="entry name" value="WD40_repeat_dom_sf"/>
</dbReference>
<feature type="repeat" description="WD" evidence="3">
    <location>
        <begin position="437"/>
        <end position="476"/>
    </location>
</feature>
<dbReference type="InterPro" id="IPR050630">
    <property type="entry name" value="WD_repeat_EMAP"/>
</dbReference>
<dbReference type="AlphaFoldDB" id="A0A7S4B543"/>
<dbReference type="SMART" id="SM00320">
    <property type="entry name" value="WD40"/>
    <property type="match status" value="10"/>
</dbReference>
<dbReference type="Gene3D" id="2.130.10.10">
    <property type="entry name" value="YVTN repeat-like/Quinoprotein amine dehydrogenase"/>
    <property type="match status" value="3"/>
</dbReference>
<dbReference type="PROSITE" id="PS50082">
    <property type="entry name" value="WD_REPEATS_2"/>
    <property type="match status" value="3"/>
</dbReference>
<dbReference type="Pfam" id="PF00400">
    <property type="entry name" value="WD40"/>
    <property type="match status" value="4"/>
</dbReference>
<feature type="repeat" description="WD" evidence="3">
    <location>
        <begin position="354"/>
        <end position="388"/>
    </location>
</feature>
<name>A0A7S4B543_CHRCT</name>
<keyword evidence="1 3" id="KW-0853">WD repeat</keyword>
<evidence type="ECO:0000256" key="3">
    <source>
        <dbReference type="PROSITE-ProRule" id="PRU00221"/>
    </source>
</evidence>
<dbReference type="PROSITE" id="PS50294">
    <property type="entry name" value="WD_REPEATS_REGION"/>
    <property type="match status" value="3"/>
</dbReference>
<dbReference type="GO" id="GO:0005929">
    <property type="term" value="C:cilium"/>
    <property type="evidence" value="ECO:0007669"/>
    <property type="project" value="UniProtKB-ARBA"/>
</dbReference>
<reference evidence="4" key="1">
    <citation type="submission" date="2021-01" db="EMBL/GenBank/DDBJ databases">
        <authorList>
            <person name="Corre E."/>
            <person name="Pelletier E."/>
            <person name="Niang G."/>
            <person name="Scheremetjew M."/>
            <person name="Finn R."/>
            <person name="Kale V."/>
            <person name="Holt S."/>
            <person name="Cochrane G."/>
            <person name="Meng A."/>
            <person name="Brown T."/>
            <person name="Cohen L."/>
        </authorList>
    </citation>
    <scope>NUCLEOTIDE SEQUENCE</scope>
    <source>
        <strain evidence="4">CCMP645</strain>
    </source>
</reference>
<evidence type="ECO:0000256" key="1">
    <source>
        <dbReference type="ARBA" id="ARBA00022574"/>
    </source>
</evidence>
<dbReference type="SUPFAM" id="SSF50978">
    <property type="entry name" value="WD40 repeat-like"/>
    <property type="match status" value="2"/>
</dbReference>
<evidence type="ECO:0000313" key="4">
    <source>
        <dbReference type="EMBL" id="CAE0754439.1"/>
    </source>
</evidence>
<feature type="repeat" description="WD" evidence="3">
    <location>
        <begin position="625"/>
        <end position="657"/>
    </location>
</feature>
<evidence type="ECO:0008006" key="5">
    <source>
        <dbReference type="Google" id="ProtNLM"/>
    </source>
</evidence>
<dbReference type="PROSITE" id="PS00678">
    <property type="entry name" value="WD_REPEATS_1"/>
    <property type="match status" value="2"/>
</dbReference>
<protein>
    <recommendedName>
        <fullName evidence="5">Guanine nucleotide-binding protein subunit beta-like protein</fullName>
    </recommendedName>
</protein>
<proteinExistence type="predicted"/>
<dbReference type="InterPro" id="IPR015943">
    <property type="entry name" value="WD40/YVTN_repeat-like_dom_sf"/>
</dbReference>
<dbReference type="PANTHER" id="PTHR13720:SF53">
    <property type="entry name" value="ANAPHASE-PROMOTING COMPLEX SUBUNIT 4 WD40 DOMAIN-CONTAINING PROTEIN"/>
    <property type="match status" value="1"/>
</dbReference>
<dbReference type="EMBL" id="HBIZ01011719">
    <property type="protein sequence ID" value="CAE0754439.1"/>
    <property type="molecule type" value="Transcribed_RNA"/>
</dbReference>
<accession>A0A7S4B543</accession>
<dbReference type="InterPro" id="IPR001680">
    <property type="entry name" value="WD40_rpt"/>
</dbReference>
<gene>
    <name evidence="4" type="ORF">PCAR00345_LOCUS7026</name>
</gene>
<evidence type="ECO:0000256" key="2">
    <source>
        <dbReference type="ARBA" id="ARBA00022737"/>
    </source>
</evidence>
<dbReference type="InterPro" id="IPR019775">
    <property type="entry name" value="WD40_repeat_CS"/>
</dbReference>
<dbReference type="PANTHER" id="PTHR13720">
    <property type="entry name" value="WD-40 REPEAT PROTEIN"/>
    <property type="match status" value="1"/>
</dbReference>
<organism evidence="4">
    <name type="scientific">Chrysotila carterae</name>
    <name type="common">Marine alga</name>
    <name type="synonym">Syracosphaera carterae</name>
    <dbReference type="NCBI Taxonomy" id="13221"/>
    <lineage>
        <taxon>Eukaryota</taxon>
        <taxon>Haptista</taxon>
        <taxon>Haptophyta</taxon>
        <taxon>Prymnesiophyceae</taxon>
        <taxon>Isochrysidales</taxon>
        <taxon>Isochrysidaceae</taxon>
        <taxon>Chrysotila</taxon>
    </lineage>
</organism>
<keyword evidence="2" id="KW-0677">Repeat</keyword>
<sequence length="664" mass="71889">MTDAAPLELEHMLGFAATRDSAVFYHPTQPDVMVMYTGCLVIIGSVSDPHQQEFLHGHTEEITCISVSPSGNLIASGQTCCTRVPNSEAMVIVWDFKTRRCIYVLNELHNSAQLGRTCVERLSFSPDDHYLAGSDDQQRGAKLCVWDMENGSLANVSKQPTTLSFLCWGAVVASTRKMSRHDQYKLFGACGARVFRFWLEFDVHTMQYKLTPEPLQLPSSGLIRTYHCAKMVGGDIFLLTGTSAGELCVFNTETMVFRACVPVSGGGLLSLATLNGSYGPVIFCGCGDGKVKVLTGQDKEWAVESESMLNGAVQALSLSADGRELLAGTSEGDLNVLDSSTLCVCRGTGAAPLMATHTSPIQCIAFGLSNETFVSGAANGVVRLWELSHYTVRCHLAPKKGSHATSLLLAPIGIVSGWTDGFIRCHAEDGAPLWDIANAHREGVTSIALSPRFVCSGGRDGALRLWNLNSRLLVAQFSEHRGAVSAVLVDNSKAEAHQIHSCGEDKTVITVDLKQERRVVTHKVQEGAFKHMVQLGTQDHELLTCDTTGSIKMWDCDEPNAVRMLVTWTEQHEMEGREKRLNHMSLSPPAYEGAPGGDYLLVSCASGELQVWDLAQPSAAPISVGVAHSDEVMQAGWSPDGRQVVSVGKDCCICVWNFYGVGAQ</sequence>